<feature type="non-terminal residue" evidence="2">
    <location>
        <position position="563"/>
    </location>
</feature>
<dbReference type="OrthoDB" id="410104at2759"/>
<dbReference type="PROSITE" id="PS50878">
    <property type="entry name" value="RT_POL"/>
    <property type="match status" value="1"/>
</dbReference>
<dbReference type="EMBL" id="LSSN01002479">
    <property type="protein sequence ID" value="OMJ16020.1"/>
    <property type="molecule type" value="Genomic_DNA"/>
</dbReference>
<comment type="caution">
    <text evidence="2">The sequence shown here is derived from an EMBL/GenBank/DDBJ whole genome shotgun (WGS) entry which is preliminary data.</text>
</comment>
<dbReference type="CDD" id="cd01650">
    <property type="entry name" value="RT_nLTR_like"/>
    <property type="match status" value="1"/>
</dbReference>
<accession>A0A1R1XN21</accession>
<proteinExistence type="predicted"/>
<dbReference type="InterPro" id="IPR000477">
    <property type="entry name" value="RT_dom"/>
</dbReference>
<organism evidence="2 3">
    <name type="scientific">Smittium culicis</name>
    <dbReference type="NCBI Taxonomy" id="133412"/>
    <lineage>
        <taxon>Eukaryota</taxon>
        <taxon>Fungi</taxon>
        <taxon>Fungi incertae sedis</taxon>
        <taxon>Zoopagomycota</taxon>
        <taxon>Kickxellomycotina</taxon>
        <taxon>Harpellomycetes</taxon>
        <taxon>Harpellales</taxon>
        <taxon>Legeriomycetaceae</taxon>
        <taxon>Smittium</taxon>
    </lineage>
</organism>
<dbReference type="Pfam" id="PF03372">
    <property type="entry name" value="Exo_endo_phos"/>
    <property type="match status" value="1"/>
</dbReference>
<name>A0A1R1XN21_9FUNG</name>
<dbReference type="AlphaFoldDB" id="A0A1R1XN21"/>
<gene>
    <name evidence="2" type="ORF">AYI70_g6866</name>
</gene>
<dbReference type="Pfam" id="PF00078">
    <property type="entry name" value="RVT_1"/>
    <property type="match status" value="1"/>
</dbReference>
<evidence type="ECO:0000313" key="2">
    <source>
        <dbReference type="EMBL" id="OMJ16020.1"/>
    </source>
</evidence>
<sequence>MTYNIRGIKSVKEELEHYLNFSKSDSAKPDILALQETFLTKKTYRCRIPGYTCIEAKADHAKGGTGLLLAVKNNIGLEICEFKAAPTWLSGIVSGRTKNGDKFELLVTNIHFPNAGIRKKRAISELFDNYKNFDKKFKKHILLGDYNMDTPASNEFPLKLGSGFQHEKVTNSTGSRYNKATKLVHCEQFFRPLRLCDDHSTVEVGFSCECDNSIVWSETTVALADTPNNKAPTDDGVPSEIWKLVMAETTPTSPLAKLLKKIVNIIYDTGDIPQCLEISVVVPEPKKGDLKDPHNYSGISLIPKMAKLVAKTVATKLSKIDAKYQILVKEQAGFRNFEVCAGQATTLYEIVCQRKIQNKETQLSYIEYSKAYDRVPHTALLHKLRSVEIGSKLLNMIKGMYDALKIAVRVGNEVSNPTEYLCGVRQGCPASPILFDFYINEIFKGVRGVRVPGLISRIPGLLFADDAVLLAESSVDLQNALNTITEWSDTWEMAVNASKCGIMTISGELTTDMTLQGQKIDSTDQYTYLGYIMNSKWDVSGTIKNNNNKVRKAVYAAYSFLRR</sequence>
<dbReference type="PANTHER" id="PTHR47027">
    <property type="entry name" value="REVERSE TRANSCRIPTASE DOMAIN-CONTAINING PROTEIN"/>
    <property type="match status" value="1"/>
</dbReference>
<dbReference type="InterPro" id="IPR005135">
    <property type="entry name" value="Endo/exonuclease/phosphatase"/>
</dbReference>
<dbReference type="SUPFAM" id="SSF56219">
    <property type="entry name" value="DNase I-like"/>
    <property type="match status" value="1"/>
</dbReference>
<dbReference type="Proteomes" id="UP000187283">
    <property type="component" value="Unassembled WGS sequence"/>
</dbReference>
<dbReference type="Gene3D" id="3.60.10.10">
    <property type="entry name" value="Endonuclease/exonuclease/phosphatase"/>
    <property type="match status" value="1"/>
</dbReference>
<keyword evidence="3" id="KW-1185">Reference proteome</keyword>
<reference evidence="2 3" key="1">
    <citation type="submission" date="2017-01" db="EMBL/GenBank/DDBJ databases">
        <authorList>
            <person name="Mah S.A."/>
            <person name="Swanson W.J."/>
            <person name="Moy G.W."/>
            <person name="Vacquier V.D."/>
        </authorList>
    </citation>
    <scope>NUCLEOTIDE SEQUENCE [LARGE SCALE GENOMIC DNA]</scope>
    <source>
        <strain evidence="2 3">GSMNP</strain>
    </source>
</reference>
<dbReference type="InterPro" id="IPR043502">
    <property type="entry name" value="DNA/RNA_pol_sf"/>
</dbReference>
<evidence type="ECO:0000313" key="3">
    <source>
        <dbReference type="Proteomes" id="UP000187283"/>
    </source>
</evidence>
<dbReference type="InterPro" id="IPR036691">
    <property type="entry name" value="Endo/exonu/phosph_ase_sf"/>
</dbReference>
<dbReference type="PANTHER" id="PTHR47027:SF20">
    <property type="entry name" value="REVERSE TRANSCRIPTASE-LIKE PROTEIN WITH RNA-DIRECTED DNA POLYMERASE DOMAIN"/>
    <property type="match status" value="1"/>
</dbReference>
<feature type="domain" description="Reverse transcriptase" evidence="1">
    <location>
        <begin position="265"/>
        <end position="533"/>
    </location>
</feature>
<dbReference type="GO" id="GO:0003824">
    <property type="term" value="F:catalytic activity"/>
    <property type="evidence" value="ECO:0007669"/>
    <property type="project" value="InterPro"/>
</dbReference>
<evidence type="ECO:0000259" key="1">
    <source>
        <dbReference type="PROSITE" id="PS50878"/>
    </source>
</evidence>
<protein>
    <submittedName>
        <fullName evidence="2">Transposon TX1 protein</fullName>
    </submittedName>
</protein>
<dbReference type="SUPFAM" id="SSF56672">
    <property type="entry name" value="DNA/RNA polymerases"/>
    <property type="match status" value="1"/>
</dbReference>
<dbReference type="STRING" id="133412.A0A1R1XN21"/>